<proteinExistence type="predicted"/>
<dbReference type="Gene3D" id="3.30.43.10">
    <property type="entry name" value="Uridine Diphospho-n-acetylenolpyruvylglucosamine Reductase, domain 2"/>
    <property type="match status" value="1"/>
</dbReference>
<sequence length="1015" mass="111019">MSVDLGMPRRRIDRNIVDEAGRLRLEKLLRASVSGDVEFGAGTRAVYASDSSNYRQVPLGVVFPRDESDVIAAVEAAREVGAAIVSRGGGTGLAGQTCNVALVIDYSRHMNKILELNVEERWVRVQPGIVLDDLRAVTEQHDLTFAPDPATHAYCTIGGMVGNNSCGTHSVYAGKTVDNVESLRVLTYDGHLMDVGQVSEDEFISLARTPGRTGEIYGQLNEIRDEYAATVRAEFPDIPRRVSGYNLDSLLEADGPHIARALVGTESTCVVVTEAKLKLVAWPPYRRLVVFGFEDIFAAADRAPDFRRMRGILGIEGVDEQLTLYMRRRNMHLASLNKLPAGKGWVLAEFGAFDEAEVDAMVDEAVAAAPGSPSVLVCRTPAEQKAMWLVRESALGATARPPGDEPLSEGWEDAAVPPERLGEYLRRITALWEEFGYHGCWYGHLGDGCMHTRSNFDTATDEGLAAYRRYLEKAAALVGELGGSMSGEHGDGQGRAELWPLMFSPKLMQGFKEFKRAWDPQSRMNPGKLIDPFPLDSNLKHGPDRPHNPLTSTTFFFGDEGFSLQDAADRCVGVGRCRRTDTGTMCPSYRVTLDERHSTRGRAKLFQEMFRGETTEATWRNEDVKEALDLCLSCKGCKTDCPTNVDMATFKSEFLSHYYKRRLRPREAYALGMIRYSSKLASKVPALANGVLRSPVGKLMRKAGGVTTERDAPVFARETLRAWLKKQSLGAVGEDVVLWVDTFTNFLGPEAGRAATEVLQAAGGRVLVPSKDVCCGRPLYDYGMLDLAKKNLIKSMAALAPYVDSGTPIVVLEPSCLATFRDELLGLFPDDDRAKRLSELVCSLPEWLAHRWETEDGGARHVVAQLPSIVEDRKDDPAPEHEGGPSDGTSSMVETSPEPESGNRPKVLLQVHCHQNANGGHSSDVEVLKAIGYDVRVLDSGCCGLAGSFGFNAKHAPLSKQIAEDRLIPMLDAEPDAIVVADGFSCQTQIRQLAGRDTKTIAELVAEAFDSSVTG</sequence>
<dbReference type="PANTHER" id="PTHR11748:SF119">
    <property type="entry name" value="D-2-HYDROXYGLUTARATE DEHYDROGENASE"/>
    <property type="match status" value="1"/>
</dbReference>
<dbReference type="Pfam" id="PF02754">
    <property type="entry name" value="CCG"/>
    <property type="match status" value="2"/>
</dbReference>
<evidence type="ECO:0000256" key="7">
    <source>
        <dbReference type="ARBA" id="ARBA00023014"/>
    </source>
</evidence>
<dbReference type="InParanoid" id="A0A7L4YPJ5"/>
<dbReference type="RefSeq" id="WP_159546171.1">
    <property type="nucleotide sequence ID" value="NZ_CP047156.1"/>
</dbReference>
<dbReference type="InterPro" id="IPR004113">
    <property type="entry name" value="FAD-bd_oxidored_4_C"/>
</dbReference>
<keyword evidence="5" id="KW-0560">Oxidoreductase</keyword>
<feature type="compositionally biased region" description="Basic and acidic residues" evidence="8">
    <location>
        <begin position="870"/>
        <end position="884"/>
    </location>
</feature>
<gene>
    <name evidence="10" type="ORF">EK0264_12700</name>
</gene>
<dbReference type="InterPro" id="IPR016164">
    <property type="entry name" value="FAD-linked_Oxase-like_C"/>
</dbReference>
<dbReference type="Pfam" id="PF01565">
    <property type="entry name" value="FAD_binding_4"/>
    <property type="match status" value="1"/>
</dbReference>
<dbReference type="GO" id="GO:0004458">
    <property type="term" value="F:D-lactate dehydrogenase (cytochrome) activity"/>
    <property type="evidence" value="ECO:0007669"/>
    <property type="project" value="TreeGrafter"/>
</dbReference>
<evidence type="ECO:0000256" key="2">
    <source>
        <dbReference type="ARBA" id="ARBA00022630"/>
    </source>
</evidence>
<evidence type="ECO:0000256" key="1">
    <source>
        <dbReference type="ARBA" id="ARBA00001974"/>
    </source>
</evidence>
<dbReference type="InterPro" id="IPR016166">
    <property type="entry name" value="FAD-bd_PCMH"/>
</dbReference>
<dbReference type="InterPro" id="IPR006094">
    <property type="entry name" value="Oxid_FAD_bind_N"/>
</dbReference>
<dbReference type="InterPro" id="IPR036318">
    <property type="entry name" value="FAD-bd_PCMH-like_sf"/>
</dbReference>
<comment type="cofactor">
    <cofactor evidence="1">
        <name>FAD</name>
        <dbReference type="ChEBI" id="CHEBI:57692"/>
    </cofactor>
</comment>
<dbReference type="PROSITE" id="PS00198">
    <property type="entry name" value="4FE4S_FER_1"/>
    <property type="match status" value="1"/>
</dbReference>
<dbReference type="KEGG" id="eke:EK0264_12700"/>
<dbReference type="SUPFAM" id="SSF56176">
    <property type="entry name" value="FAD-binding/transporter-associated domain-like"/>
    <property type="match status" value="1"/>
</dbReference>
<dbReference type="EMBL" id="CP047156">
    <property type="protein sequence ID" value="QHC01066.1"/>
    <property type="molecule type" value="Genomic_DNA"/>
</dbReference>
<dbReference type="PROSITE" id="PS51387">
    <property type="entry name" value="FAD_PCMH"/>
    <property type="match status" value="1"/>
</dbReference>
<feature type="domain" description="FAD-binding PCMH-type" evidence="9">
    <location>
        <begin position="54"/>
        <end position="282"/>
    </location>
</feature>
<keyword evidence="3" id="KW-0479">Metal-binding</keyword>
<dbReference type="GO" id="GO:0051536">
    <property type="term" value="F:iron-sulfur cluster binding"/>
    <property type="evidence" value="ECO:0007669"/>
    <property type="project" value="UniProtKB-KW"/>
</dbReference>
<dbReference type="GO" id="GO:1903457">
    <property type="term" value="P:lactate catabolic process"/>
    <property type="evidence" value="ECO:0007669"/>
    <property type="project" value="TreeGrafter"/>
</dbReference>
<evidence type="ECO:0000256" key="6">
    <source>
        <dbReference type="ARBA" id="ARBA00023004"/>
    </source>
</evidence>
<dbReference type="InterPro" id="IPR004017">
    <property type="entry name" value="Cys_rich_dom"/>
</dbReference>
<keyword evidence="7" id="KW-0411">Iron-sulfur</keyword>
<dbReference type="InterPro" id="IPR017900">
    <property type="entry name" value="4Fe4S_Fe_S_CS"/>
</dbReference>
<dbReference type="GO" id="GO:0046872">
    <property type="term" value="F:metal ion binding"/>
    <property type="evidence" value="ECO:0007669"/>
    <property type="project" value="UniProtKB-KW"/>
</dbReference>
<reference evidence="10 11" key="1">
    <citation type="journal article" date="2018" name="Int. J. Syst. Evol. Microbiol.">
        <title>Epidermidibacterium keratini gen. nov., sp. nov., a member of the family Sporichthyaceae, isolated from keratin epidermis.</title>
        <authorList>
            <person name="Lee D.G."/>
            <person name="Trujillo M.E."/>
            <person name="Kang S."/>
            <person name="Nam J.J."/>
            <person name="Kim Y.J."/>
        </authorList>
    </citation>
    <scope>NUCLEOTIDE SEQUENCE [LARGE SCALE GENOMIC DNA]</scope>
    <source>
        <strain evidence="10 11">EPI-7</strain>
    </source>
</reference>
<keyword evidence="2" id="KW-0285">Flavoprotein</keyword>
<accession>A0A7L4YPJ5</accession>
<organism evidence="10 11">
    <name type="scientific">Epidermidibacterium keratini</name>
    <dbReference type="NCBI Taxonomy" id="1891644"/>
    <lineage>
        <taxon>Bacteria</taxon>
        <taxon>Bacillati</taxon>
        <taxon>Actinomycetota</taxon>
        <taxon>Actinomycetes</taxon>
        <taxon>Sporichthyales</taxon>
        <taxon>Sporichthyaceae</taxon>
        <taxon>Epidermidibacterium</taxon>
    </lineage>
</organism>
<protein>
    <submittedName>
        <fullName evidence="10">FAD-binding protein</fullName>
    </submittedName>
</protein>
<dbReference type="GO" id="GO:0071949">
    <property type="term" value="F:FAD binding"/>
    <property type="evidence" value="ECO:0007669"/>
    <property type="project" value="InterPro"/>
</dbReference>
<evidence type="ECO:0000259" key="9">
    <source>
        <dbReference type="PROSITE" id="PS51387"/>
    </source>
</evidence>
<dbReference type="Proteomes" id="UP000463857">
    <property type="component" value="Chromosome"/>
</dbReference>
<dbReference type="Gene3D" id="3.30.465.10">
    <property type="match status" value="1"/>
</dbReference>
<feature type="region of interest" description="Disordered" evidence="8">
    <location>
        <begin position="869"/>
        <end position="904"/>
    </location>
</feature>
<evidence type="ECO:0000313" key="11">
    <source>
        <dbReference type="Proteomes" id="UP000463857"/>
    </source>
</evidence>
<dbReference type="Pfam" id="PF13183">
    <property type="entry name" value="Fer4_8"/>
    <property type="match status" value="1"/>
</dbReference>
<dbReference type="Gene3D" id="1.10.1060.10">
    <property type="entry name" value="Alpha-helical ferredoxin"/>
    <property type="match status" value="1"/>
</dbReference>
<dbReference type="PANTHER" id="PTHR11748">
    <property type="entry name" value="D-LACTATE DEHYDROGENASE"/>
    <property type="match status" value="1"/>
</dbReference>
<dbReference type="AlphaFoldDB" id="A0A7L4YPJ5"/>
<keyword evidence="6" id="KW-0408">Iron</keyword>
<dbReference type="GO" id="GO:0008720">
    <property type="term" value="F:D-lactate dehydrogenase (NAD+) activity"/>
    <property type="evidence" value="ECO:0007669"/>
    <property type="project" value="TreeGrafter"/>
</dbReference>
<evidence type="ECO:0000256" key="5">
    <source>
        <dbReference type="ARBA" id="ARBA00023002"/>
    </source>
</evidence>
<name>A0A7L4YPJ5_9ACTN</name>
<evidence type="ECO:0000256" key="4">
    <source>
        <dbReference type="ARBA" id="ARBA00022827"/>
    </source>
</evidence>
<evidence type="ECO:0000256" key="8">
    <source>
        <dbReference type="SAM" id="MobiDB-lite"/>
    </source>
</evidence>
<keyword evidence="11" id="KW-1185">Reference proteome</keyword>
<keyword evidence="4" id="KW-0274">FAD</keyword>
<dbReference type="OrthoDB" id="9770306at2"/>
<dbReference type="InterPro" id="IPR009051">
    <property type="entry name" value="Helical_ferredxn"/>
</dbReference>
<dbReference type="Gene3D" id="3.30.70.2740">
    <property type="match status" value="1"/>
</dbReference>
<dbReference type="InterPro" id="IPR016169">
    <property type="entry name" value="FAD-bd_PCMH_sub2"/>
</dbReference>
<dbReference type="SUPFAM" id="SSF46548">
    <property type="entry name" value="alpha-helical ferredoxin"/>
    <property type="match status" value="1"/>
</dbReference>
<evidence type="ECO:0000313" key="10">
    <source>
        <dbReference type="EMBL" id="QHC01066.1"/>
    </source>
</evidence>
<dbReference type="Pfam" id="PF02913">
    <property type="entry name" value="FAD-oxidase_C"/>
    <property type="match status" value="1"/>
</dbReference>
<evidence type="ECO:0000256" key="3">
    <source>
        <dbReference type="ARBA" id="ARBA00022723"/>
    </source>
</evidence>
<dbReference type="InterPro" id="IPR017896">
    <property type="entry name" value="4Fe4S_Fe-S-bd"/>
</dbReference>
<dbReference type="SUPFAM" id="SSF55103">
    <property type="entry name" value="FAD-linked oxidases, C-terminal domain"/>
    <property type="match status" value="1"/>
</dbReference>
<dbReference type="InterPro" id="IPR016167">
    <property type="entry name" value="FAD-bd_PCMH_sub1"/>
</dbReference>